<dbReference type="HOGENOM" id="CLU_043930_0_0_9"/>
<dbReference type="PANTHER" id="PTHR37814:SF1">
    <property type="entry name" value="MEMBRANE PROTEIN"/>
    <property type="match status" value="1"/>
</dbReference>
<keyword evidence="3" id="KW-1185">Reference proteome</keyword>
<evidence type="ECO:0000313" key="2">
    <source>
        <dbReference type="EMBL" id="ABB15493.1"/>
    </source>
</evidence>
<feature type="transmembrane region" description="Helical" evidence="1">
    <location>
        <begin position="210"/>
        <end position="233"/>
    </location>
</feature>
<feature type="transmembrane region" description="Helical" evidence="1">
    <location>
        <begin position="82"/>
        <end position="107"/>
    </location>
</feature>
<accession>Q3AG41</accession>
<dbReference type="InterPro" id="IPR038728">
    <property type="entry name" value="YkvI-like"/>
</dbReference>
<evidence type="ECO:0000313" key="3">
    <source>
        <dbReference type="Proteomes" id="UP000002706"/>
    </source>
</evidence>
<dbReference type="InParanoid" id="Q3AG41"/>
<dbReference type="Proteomes" id="UP000002706">
    <property type="component" value="Chromosome"/>
</dbReference>
<feature type="transmembrane region" description="Helical" evidence="1">
    <location>
        <begin position="253"/>
        <end position="275"/>
    </location>
</feature>
<dbReference type="eggNOG" id="COG3949">
    <property type="taxonomic scope" value="Bacteria"/>
</dbReference>
<feature type="transmembrane region" description="Helical" evidence="1">
    <location>
        <begin position="137"/>
        <end position="156"/>
    </location>
</feature>
<evidence type="ECO:0000256" key="1">
    <source>
        <dbReference type="SAM" id="Phobius"/>
    </source>
</evidence>
<reference evidence="2 3" key="1">
    <citation type="journal article" date="2005" name="PLoS Genet.">
        <title>Life in hot carbon monoxide: the complete genome sequence of Carboxydothermus hydrogenoformans Z-2901.</title>
        <authorList>
            <person name="Wu M."/>
            <person name="Ren Q."/>
            <person name="Durkin A.S."/>
            <person name="Daugherty S.C."/>
            <person name="Brinkac L.M."/>
            <person name="Dodson R.J."/>
            <person name="Madupu R."/>
            <person name="Sullivan S.A."/>
            <person name="Kolonay J.F."/>
            <person name="Haft D.H."/>
            <person name="Nelson W.C."/>
            <person name="Tallon L.J."/>
            <person name="Jones K.M."/>
            <person name="Ulrich L.E."/>
            <person name="Gonzalez J.M."/>
            <person name="Zhulin I.B."/>
            <person name="Robb F.T."/>
            <person name="Eisen J.A."/>
        </authorList>
    </citation>
    <scope>NUCLEOTIDE SEQUENCE [LARGE SCALE GENOMIC DNA]</scope>
    <source>
        <strain evidence="3">ATCC BAA-161 / DSM 6008 / Z-2901</strain>
    </source>
</reference>
<feature type="transmembrane region" description="Helical" evidence="1">
    <location>
        <begin position="176"/>
        <end position="198"/>
    </location>
</feature>
<proteinExistence type="predicted"/>
<feature type="transmembrane region" description="Helical" evidence="1">
    <location>
        <begin position="313"/>
        <end position="332"/>
    </location>
</feature>
<sequence>MMVIWLKLGMIIIGSLVGAGFASGQEIMLFFNRYGEKGFLGIVLTGGLLSFFSWGTLKVSHNLKLKNYRELIELSLSSRYQFLADFAFTAVLFGGLGVMLSASGAIFHEYFNLPGLFGIGFLLLIVLLTGQKQLLGLYYINIILTPLLVIFLIVISCKELSAFKYVAAENHWLQNWLSAAIIYASYNILLLGSVLVPLGREMKAADIIGGVIFGTILFWLLAGLIYFALAANYPDVLKYQVPLLYLAGKKHFVSYWLFGICIWLAVATTAVSDGVALALRLPKSRRLLFFVYFLSFLVALIPFQYLVKYLYPLFGYAGFLFLYCLLKLLIGIKW</sequence>
<dbReference type="PANTHER" id="PTHR37814">
    <property type="entry name" value="CONSERVED MEMBRANE PROTEIN"/>
    <property type="match status" value="1"/>
</dbReference>
<dbReference type="AlphaFoldDB" id="Q3AG41"/>
<keyword evidence="1" id="KW-1133">Transmembrane helix</keyword>
<gene>
    <name evidence="2" type="ordered locus">CHY_0021</name>
</gene>
<dbReference type="KEGG" id="chy:CHY_0021"/>
<name>Q3AG41_CARHZ</name>
<feature type="transmembrane region" description="Helical" evidence="1">
    <location>
        <begin position="287"/>
        <end position="307"/>
    </location>
</feature>
<keyword evidence="1" id="KW-0472">Membrane</keyword>
<feature type="transmembrane region" description="Helical" evidence="1">
    <location>
        <begin position="113"/>
        <end position="130"/>
    </location>
</feature>
<keyword evidence="1" id="KW-0812">Transmembrane</keyword>
<feature type="transmembrane region" description="Helical" evidence="1">
    <location>
        <begin position="40"/>
        <end position="61"/>
    </location>
</feature>
<dbReference type="STRING" id="246194.CHY_0021"/>
<organism evidence="2 3">
    <name type="scientific">Carboxydothermus hydrogenoformans (strain ATCC BAA-161 / DSM 6008 / Z-2901)</name>
    <dbReference type="NCBI Taxonomy" id="246194"/>
    <lineage>
        <taxon>Bacteria</taxon>
        <taxon>Bacillati</taxon>
        <taxon>Bacillota</taxon>
        <taxon>Clostridia</taxon>
        <taxon>Thermoanaerobacterales</taxon>
        <taxon>Thermoanaerobacteraceae</taxon>
        <taxon>Carboxydothermus</taxon>
    </lineage>
</organism>
<dbReference type="EMBL" id="CP000141">
    <property type="protein sequence ID" value="ABB15493.1"/>
    <property type="molecule type" value="Genomic_DNA"/>
</dbReference>
<protein>
    <submittedName>
        <fullName evidence="2">Putative membrane protein</fullName>
    </submittedName>
</protein>
<dbReference type="FunCoup" id="Q3AG41">
    <property type="interactions" value="4"/>
</dbReference>